<keyword evidence="1" id="KW-0812">Transmembrane</keyword>
<feature type="transmembrane region" description="Helical" evidence="1">
    <location>
        <begin position="35"/>
        <end position="53"/>
    </location>
</feature>
<keyword evidence="1" id="KW-0472">Membrane</keyword>
<comment type="caution">
    <text evidence="2">The sequence shown here is derived from an EMBL/GenBank/DDBJ whole genome shotgun (WGS) entry which is preliminary data.</text>
</comment>
<dbReference type="EMBL" id="JAHRIM010000263">
    <property type="protein sequence ID" value="MEQ2258127.1"/>
    <property type="molecule type" value="Genomic_DNA"/>
</dbReference>
<dbReference type="Proteomes" id="UP001444071">
    <property type="component" value="Unassembled WGS sequence"/>
</dbReference>
<accession>A0ABV0VPG4</accession>
<sequence length="100" mass="11530">MGSRGHLCSPDCFCFVFDFLTVWPRSEQRSPPNQMVIDGLAAIPAFAVIYTFLRCRLHKEIISVILFSPILPLLIIHCFHFFFSNFHLLYPGLVNSMYTC</sequence>
<keyword evidence="1" id="KW-1133">Transmembrane helix</keyword>
<keyword evidence="3" id="KW-1185">Reference proteome</keyword>
<name>A0ABV0VPG4_9TELE</name>
<evidence type="ECO:0000313" key="2">
    <source>
        <dbReference type="EMBL" id="MEQ2258127.1"/>
    </source>
</evidence>
<feature type="transmembrane region" description="Helical" evidence="1">
    <location>
        <begin position="65"/>
        <end position="83"/>
    </location>
</feature>
<reference evidence="2 3" key="1">
    <citation type="submission" date="2021-06" db="EMBL/GenBank/DDBJ databases">
        <authorList>
            <person name="Palmer J.M."/>
        </authorList>
    </citation>
    <scope>NUCLEOTIDE SEQUENCE [LARGE SCALE GENOMIC DNA]</scope>
    <source>
        <strain evidence="2 3">XR_2019</strain>
        <tissue evidence="2">Muscle</tissue>
    </source>
</reference>
<gene>
    <name evidence="2" type="ORF">XENORESO_008149</name>
</gene>
<evidence type="ECO:0000313" key="3">
    <source>
        <dbReference type="Proteomes" id="UP001444071"/>
    </source>
</evidence>
<protein>
    <submittedName>
        <fullName evidence="2">Uncharacterized protein</fullName>
    </submittedName>
</protein>
<organism evidence="2 3">
    <name type="scientific">Xenotaenia resolanae</name>
    <dbReference type="NCBI Taxonomy" id="208358"/>
    <lineage>
        <taxon>Eukaryota</taxon>
        <taxon>Metazoa</taxon>
        <taxon>Chordata</taxon>
        <taxon>Craniata</taxon>
        <taxon>Vertebrata</taxon>
        <taxon>Euteleostomi</taxon>
        <taxon>Actinopterygii</taxon>
        <taxon>Neopterygii</taxon>
        <taxon>Teleostei</taxon>
        <taxon>Neoteleostei</taxon>
        <taxon>Acanthomorphata</taxon>
        <taxon>Ovalentaria</taxon>
        <taxon>Atherinomorphae</taxon>
        <taxon>Cyprinodontiformes</taxon>
        <taxon>Goodeidae</taxon>
        <taxon>Xenotaenia</taxon>
    </lineage>
</organism>
<evidence type="ECO:0000256" key="1">
    <source>
        <dbReference type="SAM" id="Phobius"/>
    </source>
</evidence>
<proteinExistence type="predicted"/>